<dbReference type="OrthoDB" id="3557394at2759"/>
<dbReference type="InterPro" id="IPR010730">
    <property type="entry name" value="HET"/>
</dbReference>
<dbReference type="PANTHER" id="PTHR24148:SF73">
    <property type="entry name" value="HET DOMAIN PROTEIN (AFU_ORTHOLOGUE AFUA_8G01020)"/>
    <property type="match status" value="1"/>
</dbReference>
<dbReference type="EMBL" id="ML986708">
    <property type="protein sequence ID" value="KAF2259443.1"/>
    <property type="molecule type" value="Genomic_DNA"/>
</dbReference>
<evidence type="ECO:0000259" key="1">
    <source>
        <dbReference type="Pfam" id="PF06985"/>
    </source>
</evidence>
<dbReference type="Pfam" id="PF26639">
    <property type="entry name" value="Het-6_barrel"/>
    <property type="match status" value="1"/>
</dbReference>
<evidence type="ECO:0000313" key="3">
    <source>
        <dbReference type="Proteomes" id="UP000800093"/>
    </source>
</evidence>
<dbReference type="Pfam" id="PF06985">
    <property type="entry name" value="HET"/>
    <property type="match status" value="1"/>
</dbReference>
<evidence type="ECO:0000313" key="2">
    <source>
        <dbReference type="EMBL" id="KAF2259443.1"/>
    </source>
</evidence>
<accession>A0A9P4K281</accession>
<comment type="caution">
    <text evidence="2">The sequence shown here is derived from an EMBL/GenBank/DDBJ whole genome shotgun (WGS) entry which is preliminary data.</text>
</comment>
<name>A0A9P4K281_9PLEO</name>
<dbReference type="InterPro" id="IPR052895">
    <property type="entry name" value="HetReg/Transcr_Mod"/>
</dbReference>
<dbReference type="AlphaFoldDB" id="A0A9P4K281"/>
<proteinExistence type="predicted"/>
<protein>
    <recommendedName>
        <fullName evidence="1">Heterokaryon incompatibility domain-containing protein</fullName>
    </recommendedName>
</protein>
<dbReference type="PANTHER" id="PTHR24148">
    <property type="entry name" value="ANKYRIN REPEAT DOMAIN-CONTAINING PROTEIN 39 HOMOLOG-RELATED"/>
    <property type="match status" value="1"/>
</dbReference>
<sequence>MTESSIYLPLPAKSHTIRLISLQPGEWKEEIEVELRETSIAKARDRYTTISYTWGNVDTTKQRLITCNGCQVPISDNLYTILRRLRRPDYSISLWADALCINQSDSTERTHQVGLMGEIYRNSRETVIWLGEQTEEDDVGGRFLHPCITDKDREAVRWGGPPHLAWNGTKSDRRLLEAYLSDYMQYKNSACRVSNVVAHRNSTTAALEEEFLPFNDIFGAFCLIYSLSQGISSLAIKFLEESEVRILEGFRFPKVWHALRPLSFNRRELSRSSRVWAGLERLMSRQWWSRIWVIQETVLAQKATVHFGMLSAPWRMFVDAAAHYVQERHNLCLDLSGSLTGHELLSRFSTSVLQIDDTRRHHQASLDDVTLISLLWKFRSLEASDKRDKVFALLGLTTNWQGIDAMAPDYRLDVGTTYLQTALSTIKSSGSLSVLAGDLDAGLGRKRLKGIPSWVMDWALPCLPVEIERVDSLNMYDASGGHAGTVRFHRLHSVLEVEGAYVDDVFSVGEISRHTQISDTLAVIRQWKFLVKELEAKFPTYPNGCTYQEAFWRSLLGDMVHTGHVMDNDIGNTGRPYRRAGSEDFTAFEAWRMRSRCISRDTWGRTATFTQQELDDGISSVHYSLKTATASRRFFLTRGGYIGVGPKSTMPGDRLFVLKGSKVPFLVRPDSLKDCAGMECTTLVKGEQGRERDSVEVCDEVHNCHRLVGDCFAFGLMDGEAFDSSWDFRGLRKLFLL</sequence>
<gene>
    <name evidence="2" type="ORF">CC78DRAFT_562621</name>
</gene>
<keyword evidence="3" id="KW-1185">Reference proteome</keyword>
<reference evidence="3" key="1">
    <citation type="journal article" date="2020" name="Stud. Mycol.">
        <title>101 Dothideomycetes genomes: A test case for predicting lifestyles and emergence of pathogens.</title>
        <authorList>
            <person name="Haridas S."/>
            <person name="Albert R."/>
            <person name="Binder M."/>
            <person name="Bloem J."/>
            <person name="LaButti K."/>
            <person name="Salamov A."/>
            <person name="Andreopoulos B."/>
            <person name="Baker S."/>
            <person name="Barry K."/>
            <person name="Bills G."/>
            <person name="Bluhm B."/>
            <person name="Cannon C."/>
            <person name="Castanera R."/>
            <person name="Culley D."/>
            <person name="Daum C."/>
            <person name="Ezra D."/>
            <person name="Gonzalez J."/>
            <person name="Henrissat B."/>
            <person name="Kuo A."/>
            <person name="Liang C."/>
            <person name="Lipzen A."/>
            <person name="Lutzoni F."/>
            <person name="Magnuson J."/>
            <person name="Mondo S."/>
            <person name="Nolan M."/>
            <person name="Ohm R."/>
            <person name="Pangilinan J."/>
            <person name="Park H.-J."/>
            <person name="Ramirez L."/>
            <person name="Alfaro M."/>
            <person name="Sun H."/>
            <person name="Tritt A."/>
            <person name="Yoshinaga Y."/>
            <person name="Zwiers L.-H."/>
            <person name="Turgeon B."/>
            <person name="Goodwin S."/>
            <person name="Spatafora J."/>
            <person name="Crous P."/>
            <person name="Grigoriev I."/>
        </authorList>
    </citation>
    <scope>NUCLEOTIDE SEQUENCE [LARGE SCALE GENOMIC DNA]</scope>
    <source>
        <strain evidence="3">CBS 304.66</strain>
    </source>
</reference>
<dbReference type="Proteomes" id="UP000800093">
    <property type="component" value="Unassembled WGS sequence"/>
</dbReference>
<feature type="domain" description="Heterokaryon incompatibility" evidence="1">
    <location>
        <begin position="47"/>
        <end position="142"/>
    </location>
</feature>
<organism evidence="2 3">
    <name type="scientific">Lojkania enalia</name>
    <dbReference type="NCBI Taxonomy" id="147567"/>
    <lineage>
        <taxon>Eukaryota</taxon>
        <taxon>Fungi</taxon>
        <taxon>Dikarya</taxon>
        <taxon>Ascomycota</taxon>
        <taxon>Pezizomycotina</taxon>
        <taxon>Dothideomycetes</taxon>
        <taxon>Pleosporomycetidae</taxon>
        <taxon>Pleosporales</taxon>
        <taxon>Pleosporales incertae sedis</taxon>
        <taxon>Lojkania</taxon>
    </lineage>
</organism>